<keyword evidence="4" id="KW-1185">Reference proteome</keyword>
<comment type="subcellular location">
    <subcellularLocation>
        <location evidence="1">Membrane</location>
    </subcellularLocation>
</comment>
<dbReference type="Pfam" id="PF01370">
    <property type="entry name" value="Epimerase"/>
    <property type="match status" value="1"/>
</dbReference>
<dbReference type="SUPFAM" id="SSF51735">
    <property type="entry name" value="NAD(P)-binding Rossmann-fold domains"/>
    <property type="match status" value="1"/>
</dbReference>
<protein>
    <submittedName>
        <fullName evidence="3">NAD-dependent epimerase/dehydratase family protein</fullName>
    </submittedName>
</protein>
<dbReference type="AlphaFoldDB" id="A0A7L7L8N7"/>
<dbReference type="PANTHER" id="PTHR14097:SF8">
    <property type="entry name" value="NAD(P)-BINDING DOMAIN-CONTAINING PROTEIN"/>
    <property type="match status" value="1"/>
</dbReference>
<evidence type="ECO:0000259" key="2">
    <source>
        <dbReference type="Pfam" id="PF01370"/>
    </source>
</evidence>
<dbReference type="EMBL" id="CP055153">
    <property type="protein sequence ID" value="QMU29103.1"/>
    <property type="molecule type" value="Genomic_DNA"/>
</dbReference>
<dbReference type="InterPro" id="IPR001509">
    <property type="entry name" value="Epimerase_deHydtase"/>
</dbReference>
<proteinExistence type="predicted"/>
<dbReference type="PANTHER" id="PTHR14097">
    <property type="entry name" value="OXIDOREDUCTASE HTATIP2"/>
    <property type="match status" value="1"/>
</dbReference>
<evidence type="ECO:0000256" key="1">
    <source>
        <dbReference type="ARBA" id="ARBA00004370"/>
    </source>
</evidence>
<name>A0A7L7L8N7_9BACT</name>
<evidence type="ECO:0000313" key="3">
    <source>
        <dbReference type="EMBL" id="QMU29103.1"/>
    </source>
</evidence>
<sequence>MNKKVIITGATGMVGEGVLHECLQHPDIAEVLLLNRRPSGVTHPKVKELIQPDFLKFSEIQFDFTPYDACFFCLGVSSVGMSKEEYYRATYELTMGVAKTLVAQNPNLIFCYVSGAGTDSSEKGSSNWARVKGKTENDLLKLPFKKAYMFRPGFLQPTPGLNNTLKMYSYIKWLVPLLRPFLSNYMSTLQELGLAMINVVEQGYGKPILEVKDIKALAKF</sequence>
<gene>
    <name evidence="3" type="ORF">HUW48_14085</name>
</gene>
<reference evidence="3 4" key="1">
    <citation type="submission" date="2020-06" db="EMBL/GenBank/DDBJ databases">
        <authorList>
            <person name="Hwang Y.J."/>
        </authorList>
    </citation>
    <scope>NUCLEOTIDE SEQUENCE [LARGE SCALE GENOMIC DNA]</scope>
    <source>
        <strain evidence="3 4">KUDC8001</strain>
    </source>
</reference>
<dbReference type="GO" id="GO:0016020">
    <property type="term" value="C:membrane"/>
    <property type="evidence" value="ECO:0007669"/>
    <property type="project" value="UniProtKB-SubCell"/>
</dbReference>
<dbReference type="KEGG" id="add:HUW48_14085"/>
<organism evidence="3 4">
    <name type="scientific">Adhaeribacter radiodurans</name>
    <dbReference type="NCBI Taxonomy" id="2745197"/>
    <lineage>
        <taxon>Bacteria</taxon>
        <taxon>Pseudomonadati</taxon>
        <taxon>Bacteroidota</taxon>
        <taxon>Cytophagia</taxon>
        <taxon>Cytophagales</taxon>
        <taxon>Hymenobacteraceae</taxon>
        <taxon>Adhaeribacter</taxon>
    </lineage>
</organism>
<accession>A0A7L7L8N7</accession>
<feature type="domain" description="NAD-dependent epimerase/dehydratase" evidence="2">
    <location>
        <begin position="5"/>
        <end position="111"/>
    </location>
</feature>
<dbReference type="Proteomes" id="UP000514509">
    <property type="component" value="Chromosome"/>
</dbReference>
<dbReference type="InterPro" id="IPR036291">
    <property type="entry name" value="NAD(P)-bd_dom_sf"/>
</dbReference>
<reference evidence="3 4" key="2">
    <citation type="submission" date="2020-08" db="EMBL/GenBank/DDBJ databases">
        <title>Adhaeribacter dokdonensis sp. nov., isolated from the rhizosphere of Elymus tsukushiensis, a plant native to the Dokdo Islands, Republic of Korea.</title>
        <authorList>
            <person name="Ghim S.Y."/>
        </authorList>
    </citation>
    <scope>NUCLEOTIDE SEQUENCE [LARGE SCALE GENOMIC DNA]</scope>
    <source>
        <strain evidence="3 4">KUDC8001</strain>
    </source>
</reference>
<dbReference type="Gene3D" id="3.40.50.720">
    <property type="entry name" value="NAD(P)-binding Rossmann-like Domain"/>
    <property type="match status" value="1"/>
</dbReference>
<dbReference type="RefSeq" id="WP_182411562.1">
    <property type="nucleotide sequence ID" value="NZ_CP055153.1"/>
</dbReference>
<evidence type="ECO:0000313" key="4">
    <source>
        <dbReference type="Proteomes" id="UP000514509"/>
    </source>
</evidence>